<protein>
    <submittedName>
        <fullName evidence="2">Paraquat-inducible protein A</fullName>
    </submittedName>
</protein>
<keyword evidence="3" id="KW-1185">Reference proteome</keyword>
<evidence type="ECO:0000313" key="2">
    <source>
        <dbReference type="EMBL" id="SDJ52959.1"/>
    </source>
</evidence>
<dbReference type="STRING" id="555512.SAMN04487993_104113"/>
<gene>
    <name evidence="2" type="ORF">SAMN04487993_104113</name>
</gene>
<feature type="transmembrane region" description="Helical" evidence="1">
    <location>
        <begin position="168"/>
        <end position="187"/>
    </location>
</feature>
<feature type="transmembrane region" description="Helical" evidence="1">
    <location>
        <begin position="75"/>
        <end position="103"/>
    </location>
</feature>
<dbReference type="EMBL" id="FNEJ01000041">
    <property type="protein sequence ID" value="SDJ52959.1"/>
    <property type="molecule type" value="Genomic_DNA"/>
</dbReference>
<dbReference type="AlphaFoldDB" id="A0A1G8UGS4"/>
<evidence type="ECO:0000313" key="3">
    <source>
        <dbReference type="Proteomes" id="UP000199093"/>
    </source>
</evidence>
<evidence type="ECO:0000256" key="1">
    <source>
        <dbReference type="SAM" id="Phobius"/>
    </source>
</evidence>
<dbReference type="Pfam" id="PF04403">
    <property type="entry name" value="PqiA"/>
    <property type="match status" value="1"/>
</dbReference>
<feature type="transmembrane region" description="Helical" evidence="1">
    <location>
        <begin position="123"/>
        <end position="147"/>
    </location>
</feature>
<feature type="transmembrane region" description="Helical" evidence="1">
    <location>
        <begin position="193"/>
        <end position="213"/>
    </location>
</feature>
<reference evidence="2 3" key="1">
    <citation type="submission" date="2016-10" db="EMBL/GenBank/DDBJ databases">
        <authorList>
            <person name="de Groot N.N."/>
        </authorList>
    </citation>
    <scope>NUCLEOTIDE SEQUENCE [LARGE SCALE GENOMIC DNA]</scope>
    <source>
        <strain evidence="2 3">DSM 26424</strain>
    </source>
</reference>
<dbReference type="InterPro" id="IPR007498">
    <property type="entry name" value="PqiA-like"/>
</dbReference>
<keyword evidence="1" id="KW-1133">Transmembrane helix</keyword>
<organism evidence="2 3">
    <name type="scientific">Salipiger marinus</name>
    <dbReference type="NCBI Taxonomy" id="555512"/>
    <lineage>
        <taxon>Bacteria</taxon>
        <taxon>Pseudomonadati</taxon>
        <taxon>Pseudomonadota</taxon>
        <taxon>Alphaproteobacteria</taxon>
        <taxon>Rhodobacterales</taxon>
        <taxon>Roseobacteraceae</taxon>
        <taxon>Salipiger</taxon>
    </lineage>
</organism>
<proteinExistence type="predicted"/>
<name>A0A1G8UGS4_9RHOB</name>
<keyword evidence="1" id="KW-0472">Membrane</keyword>
<dbReference type="Proteomes" id="UP000199093">
    <property type="component" value="Unassembled WGS sequence"/>
</dbReference>
<keyword evidence="1" id="KW-0812">Transmembrane</keyword>
<sequence>MNHAVPSSLAAPSEAASPQAMPAPAFTAEEVARLIACPSCDALHEEQVLNNGEVARCVRCHGLLEAPRRSAMTRIIMLALAALILMVAAIFFPFLELSAAGLMQRSSLLDTVLAFSSGMTAPLTLAMAALIVVLPVLRFVLLVYVLGPMAIGWAPARYARPAFRVAEALRPWAMAEVFIVGVAVALVKVAGLAHLSIGPAFWAFVALVLVTVLKDNFMCRVSVWKTLEARRRS</sequence>
<accession>A0A1G8UGS4</accession>